<dbReference type="Pfam" id="PF17171">
    <property type="entry name" value="GST_C_6"/>
    <property type="match status" value="1"/>
</dbReference>
<dbReference type="STRING" id="300112.A0A4S2KD03"/>
<dbReference type="Pfam" id="PF17172">
    <property type="entry name" value="GST_N_4"/>
    <property type="match status" value="1"/>
</dbReference>
<dbReference type="SFLD" id="SFLDG01180">
    <property type="entry name" value="SUF1"/>
    <property type="match status" value="1"/>
</dbReference>
<evidence type="ECO:0000313" key="6">
    <source>
        <dbReference type="Proteomes" id="UP000310200"/>
    </source>
</evidence>
<comment type="caution">
    <text evidence="5">The sequence shown here is derived from an EMBL/GenBank/DDBJ whole genome shotgun (WGS) entry which is preliminary data.</text>
</comment>
<feature type="compositionally biased region" description="Basic and acidic residues" evidence="2">
    <location>
        <begin position="198"/>
        <end position="242"/>
    </location>
</feature>
<feature type="compositionally biased region" description="Basic and acidic residues" evidence="2">
    <location>
        <begin position="173"/>
        <end position="185"/>
    </location>
</feature>
<proteinExistence type="inferred from homology"/>
<feature type="compositionally biased region" description="Basic and acidic residues" evidence="2">
    <location>
        <begin position="14"/>
        <end position="38"/>
    </location>
</feature>
<protein>
    <recommendedName>
        <fullName evidence="7">Failed axon connections</fullName>
    </recommendedName>
</protein>
<evidence type="ECO:0008006" key="7">
    <source>
        <dbReference type="Google" id="ProtNLM"/>
    </source>
</evidence>
<evidence type="ECO:0000256" key="2">
    <source>
        <dbReference type="SAM" id="MobiDB-lite"/>
    </source>
</evidence>
<dbReference type="AlphaFoldDB" id="A0A4S2KD03"/>
<dbReference type="Gene3D" id="3.40.30.10">
    <property type="entry name" value="Glutaredoxin"/>
    <property type="match status" value="1"/>
</dbReference>
<reference evidence="5 6" key="1">
    <citation type="journal article" date="2019" name="Philos. Trans. R. Soc. Lond., B, Biol. Sci.">
        <title>Ant behaviour and brain gene expression of defending hosts depend on the ecological success of the intruding social parasite.</title>
        <authorList>
            <person name="Kaur R."/>
            <person name="Stoldt M."/>
            <person name="Jongepier E."/>
            <person name="Feldmeyer B."/>
            <person name="Menzel F."/>
            <person name="Bornberg-Bauer E."/>
            <person name="Foitzik S."/>
        </authorList>
    </citation>
    <scope>NUCLEOTIDE SEQUENCE [LARGE SCALE GENOMIC DNA]</scope>
    <source>
        <tissue evidence="5">Whole body</tissue>
    </source>
</reference>
<dbReference type="Proteomes" id="UP000310200">
    <property type="component" value="Unassembled WGS sequence"/>
</dbReference>
<dbReference type="InterPro" id="IPR036282">
    <property type="entry name" value="Glutathione-S-Trfase_C_sf"/>
</dbReference>
<feature type="region of interest" description="Disordered" evidence="2">
    <location>
        <begin position="172"/>
        <end position="242"/>
    </location>
</feature>
<feature type="domain" description="Metaxin glutathione S-transferase" evidence="3">
    <location>
        <begin position="442"/>
        <end position="505"/>
    </location>
</feature>
<dbReference type="InterPro" id="IPR040079">
    <property type="entry name" value="Glutathione_S-Trfase"/>
</dbReference>
<name>A0A4S2KD03_9HYME</name>
<evidence type="ECO:0000259" key="4">
    <source>
        <dbReference type="Pfam" id="PF17172"/>
    </source>
</evidence>
<evidence type="ECO:0000256" key="1">
    <source>
        <dbReference type="ARBA" id="ARBA00006475"/>
    </source>
</evidence>
<dbReference type="GO" id="GO:0005737">
    <property type="term" value="C:cytoplasm"/>
    <property type="evidence" value="ECO:0007669"/>
    <property type="project" value="TreeGrafter"/>
</dbReference>
<dbReference type="CDD" id="cd03080">
    <property type="entry name" value="GST_N_Metaxin_like"/>
    <property type="match status" value="1"/>
</dbReference>
<dbReference type="Gene3D" id="1.20.1050.10">
    <property type="match status" value="1"/>
</dbReference>
<feature type="region of interest" description="Disordered" evidence="2">
    <location>
        <begin position="1"/>
        <end position="38"/>
    </location>
</feature>
<dbReference type="InterPro" id="IPR012336">
    <property type="entry name" value="Thioredoxin-like_fold"/>
</dbReference>
<dbReference type="SFLD" id="SFLDS00019">
    <property type="entry name" value="Glutathione_Transferase_(cytos"/>
    <property type="match status" value="1"/>
</dbReference>
<sequence>MSLDGGDSRRKRKKECDKDKDGVEKRDDDESVGRTGRAELALRGRRKFRQAQVFFSPLPARESLCFGNSCPAQCAPPRRPFRAEGIDALSALFEAIANRCSGDGGGGGGVATTFLEYSGKTEEGGGREDARALFLSPRPVSLARVRAGVADQLNMSATAGCGACACARPSRARRGEGATEGERTRMTMATETENNGPEGKEIKDVKEMKEALKDDAPPDNKQEEKDAAAKKDEAAAGKKDDDAAAAAAAGGAAAAPAKANTVHHPDYEKDVVYLYQFPRTPLLPSLSPYGLKVETWLRLNGVKYENVDHKMKFRSKKGQLPFVELNGEEIADSTIILRELSQKFGKDLDAGLTSEQRGVSHAMISMIENHLVWVVACWRTKNLDQVLKGYKVNLQLALGSRIPNAILNFFFKLTFGRKGARKVKAQGMGVHSPEEVSQFGCTDLKVLSDTLADKPFFFGDEPTTMDVVAFAHLAQILYIDKDTPYSLRDYMVENCPNLVGHCSRVKERCFPDWDEICSSLDMNTHLPKPEKQEEKEGKEEAKESKESKEEKEGDKEKADKEEKEVEKDKEVDENKEKEKDGK</sequence>
<dbReference type="InterPro" id="IPR050931">
    <property type="entry name" value="Mito_Protein_Transport_Metaxin"/>
</dbReference>
<organism evidence="5 6">
    <name type="scientific">Temnothorax longispinosus</name>
    <dbReference type="NCBI Taxonomy" id="300112"/>
    <lineage>
        <taxon>Eukaryota</taxon>
        <taxon>Metazoa</taxon>
        <taxon>Ecdysozoa</taxon>
        <taxon>Arthropoda</taxon>
        <taxon>Hexapoda</taxon>
        <taxon>Insecta</taxon>
        <taxon>Pterygota</taxon>
        <taxon>Neoptera</taxon>
        <taxon>Endopterygota</taxon>
        <taxon>Hymenoptera</taxon>
        <taxon>Apocrita</taxon>
        <taxon>Aculeata</taxon>
        <taxon>Formicoidea</taxon>
        <taxon>Formicidae</taxon>
        <taxon>Myrmicinae</taxon>
        <taxon>Temnothorax</taxon>
    </lineage>
</organism>
<dbReference type="PANTHER" id="PTHR12289:SF41">
    <property type="entry name" value="FAILED AXON CONNECTIONS-RELATED"/>
    <property type="match status" value="1"/>
</dbReference>
<evidence type="ECO:0000259" key="3">
    <source>
        <dbReference type="Pfam" id="PF17171"/>
    </source>
</evidence>
<feature type="compositionally biased region" description="Basic and acidic residues" evidence="2">
    <location>
        <begin position="527"/>
        <end position="582"/>
    </location>
</feature>
<feature type="domain" description="Thioredoxin-like fold" evidence="4">
    <location>
        <begin position="288"/>
        <end position="380"/>
    </location>
</feature>
<comment type="similarity">
    <text evidence="1">Belongs to the FAX family.</text>
</comment>
<dbReference type="SUPFAM" id="SSF52833">
    <property type="entry name" value="Thioredoxin-like"/>
    <property type="match status" value="1"/>
</dbReference>
<keyword evidence="6" id="KW-1185">Reference proteome</keyword>
<dbReference type="InterPro" id="IPR036249">
    <property type="entry name" value="Thioredoxin-like_sf"/>
</dbReference>
<dbReference type="SFLD" id="SFLDG01200">
    <property type="entry name" value="SUF1.1"/>
    <property type="match status" value="1"/>
</dbReference>
<gene>
    <name evidence="5" type="ORF">DBV15_04707</name>
</gene>
<dbReference type="EMBL" id="QBLH01003108">
    <property type="protein sequence ID" value="TGZ45619.1"/>
    <property type="molecule type" value="Genomic_DNA"/>
</dbReference>
<evidence type="ECO:0000313" key="5">
    <source>
        <dbReference type="EMBL" id="TGZ45619.1"/>
    </source>
</evidence>
<feature type="region of interest" description="Disordered" evidence="2">
    <location>
        <begin position="521"/>
        <end position="582"/>
    </location>
</feature>
<dbReference type="InterPro" id="IPR033468">
    <property type="entry name" value="Metaxin_GST"/>
</dbReference>
<dbReference type="SUPFAM" id="SSF47616">
    <property type="entry name" value="GST C-terminal domain-like"/>
    <property type="match status" value="1"/>
</dbReference>
<accession>A0A4S2KD03</accession>
<dbReference type="PANTHER" id="PTHR12289">
    <property type="entry name" value="METAXIN RELATED"/>
    <property type="match status" value="1"/>
</dbReference>
<dbReference type="InterPro" id="IPR026928">
    <property type="entry name" value="FAX/IsoI-like"/>
</dbReference>
<dbReference type="CDD" id="cd03193">
    <property type="entry name" value="GST_C_Metaxin"/>
    <property type="match status" value="1"/>
</dbReference>